<evidence type="ECO:0000313" key="2">
    <source>
        <dbReference type="Proteomes" id="UP001162501"/>
    </source>
</evidence>
<name>A0AC59Z8E9_RANTA</name>
<proteinExistence type="predicted"/>
<sequence length="137" mass="14930">MAVGWDRNTRTGRTWEPLYLSCRGRYWQDPGQRCAGNLFLRSSVSAPSYNLKEFRYFPVASDPGPLLLTAPRAPVAPPVRRRGGSRVVKTCLMVSGFPGCLASIPVQTNTKFFAASCSLSEKDLDLLSLSSGGSRTA</sequence>
<gene>
    <name evidence="1" type="ORF">MRATA1EN22A_LOCUS15199</name>
</gene>
<organism evidence="1 2">
    <name type="scientific">Rangifer tarandus platyrhynchus</name>
    <name type="common">Svalbard reindeer</name>
    <dbReference type="NCBI Taxonomy" id="3082113"/>
    <lineage>
        <taxon>Eukaryota</taxon>
        <taxon>Metazoa</taxon>
        <taxon>Chordata</taxon>
        <taxon>Craniata</taxon>
        <taxon>Vertebrata</taxon>
        <taxon>Euteleostomi</taxon>
        <taxon>Mammalia</taxon>
        <taxon>Eutheria</taxon>
        <taxon>Laurasiatheria</taxon>
        <taxon>Artiodactyla</taxon>
        <taxon>Ruminantia</taxon>
        <taxon>Pecora</taxon>
        <taxon>Cervidae</taxon>
        <taxon>Odocoileinae</taxon>
        <taxon>Rangifer</taxon>
    </lineage>
</organism>
<protein>
    <submittedName>
        <fullName evidence="1">Uncharacterized protein</fullName>
    </submittedName>
</protein>
<dbReference type="Proteomes" id="UP001162501">
    <property type="component" value="Chromosome 25"/>
</dbReference>
<reference evidence="1" key="2">
    <citation type="submission" date="2025-03" db="EMBL/GenBank/DDBJ databases">
        <authorList>
            <consortium name="ELIXIR-Norway"/>
            <consortium name="Elixir Norway"/>
        </authorList>
    </citation>
    <scope>NUCLEOTIDE SEQUENCE</scope>
</reference>
<evidence type="ECO:0000313" key="1">
    <source>
        <dbReference type="EMBL" id="CAN0299860.1"/>
    </source>
</evidence>
<reference evidence="1" key="1">
    <citation type="submission" date="2023-05" db="EMBL/GenBank/DDBJ databases">
        <authorList>
            <consortium name="ELIXIR-Norway"/>
        </authorList>
    </citation>
    <scope>NUCLEOTIDE SEQUENCE</scope>
</reference>
<dbReference type="EMBL" id="OX596109">
    <property type="protein sequence ID" value="CAN0299860.1"/>
    <property type="molecule type" value="Genomic_DNA"/>
</dbReference>
<accession>A0AC59Z8E9</accession>